<dbReference type="AlphaFoldDB" id="A0A1C6V2T8"/>
<dbReference type="RefSeq" id="WP_091441913.1">
    <property type="nucleotide sequence ID" value="NZ_BMMJ01000008.1"/>
</dbReference>
<accession>A0A1C6V2T8</accession>
<organism evidence="1 2">
    <name type="scientific">Micromonospora yangpuensis</name>
    <dbReference type="NCBI Taxonomy" id="683228"/>
    <lineage>
        <taxon>Bacteria</taxon>
        <taxon>Bacillati</taxon>
        <taxon>Actinomycetota</taxon>
        <taxon>Actinomycetes</taxon>
        <taxon>Micromonosporales</taxon>
        <taxon>Micromonosporaceae</taxon>
        <taxon>Micromonospora</taxon>
    </lineage>
</organism>
<gene>
    <name evidence="1" type="ORF">GA0070617_4445</name>
</gene>
<sequence>MPGDDLTPSESAILIVLMAEARELSNPELRQRYGIDVSRPTRDKLNRLGYVDSRQGARRTWLHQLADEGWVRVERDLDFTSPRARALGGALVALHTVLRDRIMPRADSRTLGELFTRSDLRAAPGGHDRQRVLRTRLRQAYAALAGEPGDLVGLATLRPFFADVERAELDEALRALAREPNVIVVPESNQKMLTADQSAAALHVGGQDKHLLAIGSS</sequence>
<dbReference type="STRING" id="683228.GA0070617_4445"/>
<evidence type="ECO:0000313" key="2">
    <source>
        <dbReference type="Proteomes" id="UP000198937"/>
    </source>
</evidence>
<dbReference type="OrthoDB" id="3822696at2"/>
<proteinExistence type="predicted"/>
<protein>
    <submittedName>
        <fullName evidence="1">Uncharacterized protein</fullName>
    </submittedName>
</protein>
<name>A0A1C6V2T8_9ACTN</name>
<reference evidence="1 2" key="1">
    <citation type="submission" date="2016-06" db="EMBL/GenBank/DDBJ databases">
        <authorList>
            <person name="Kjaerup R.B."/>
            <person name="Dalgaard T.S."/>
            <person name="Juul-Madsen H.R."/>
        </authorList>
    </citation>
    <scope>NUCLEOTIDE SEQUENCE [LARGE SCALE GENOMIC DNA]</scope>
    <source>
        <strain evidence="1 2">DSM 45577</strain>
    </source>
</reference>
<keyword evidence="2" id="KW-1185">Reference proteome</keyword>
<dbReference type="EMBL" id="FMIA01000002">
    <property type="protein sequence ID" value="SCL60679.1"/>
    <property type="molecule type" value="Genomic_DNA"/>
</dbReference>
<dbReference type="Proteomes" id="UP000198937">
    <property type="component" value="Unassembled WGS sequence"/>
</dbReference>
<evidence type="ECO:0000313" key="1">
    <source>
        <dbReference type="EMBL" id="SCL60679.1"/>
    </source>
</evidence>